<gene>
    <name evidence="3" type="ORF">FBEOM_2519</name>
</gene>
<dbReference type="Pfam" id="PF12796">
    <property type="entry name" value="Ank_2"/>
    <property type="match status" value="1"/>
</dbReference>
<sequence>MTQKSILRPWNPAASELTPTICIPISVADDARKFPAEPFSLRQIFQSFNPLKYCIFHRCLFSSSATIDNNYSMEAVGAGASILTFITVAFSVTKSIHEALSSIKDGPQILRFLVDEIFQLESILQRLSQLEGLAKKCKDDLTAFDSQLKTLDVSGSDGRRGRLWRKLRLCFSEKDLDQIRHVVRGHVQHLTVRLNLIQVQHGSFTATQSTQILSLLQQLKQDVAELQNSNSTTIGTEEHSPFTPARIMEVNDDEMDYSPDPSLDESINRLMRLLEKKPCVVESDDSEELLEDLAHLLECVQKDAEAADSEGACQNCSENVSKELKLMTSIILSAPSTMINGNGTKRLWKPIPKQFIISQERKRKTVEGEDGVITVTTAKRHRKYLSQIEQRGPDNNEPRRDFLAKLTYTSKSNKKMLILSVNQGQNFLNSFTSMLPCITICNIIPKNSLVFETARSGSVQDLLQLIEGGEANIHDHDTKGWSLLHHSVGNLPVLKFLIEQGLDVDEVAYRPYNNLQTTPSHIALDSDDSRGTYEALLHAGADMTLEVSGPVTVIQTLASHDSEMSRIRMEQTFHTSPFVYTDPSTTQDRDLIPWICAECYTLMDSESGQAFQQIQFLIKQGYNVNGNIWGQGCLHHLMSKEYLWLEYLVDYLKLLILVIEHGAPVYATDAYGYQASHYAYNATCEACYLFCPSAKGDLWDAALSYAGYDIVEIRRDYPRIARYTPSYTREDFEKLWHGRERECPYWDDQPWPSEERPRYLQPSTKGKLCNWCESCAGENYECLRCGVCLSSMDFFCDDHHHVHGISCPREQIAAWDRKYEDDDNEYWELVPLSESESESVISSSEGSEDGGALLKDRLEDEFSDASEKDVS</sequence>
<dbReference type="InterPro" id="IPR036770">
    <property type="entry name" value="Ankyrin_rpt-contain_sf"/>
</dbReference>
<evidence type="ECO:0000256" key="1">
    <source>
        <dbReference type="SAM" id="MobiDB-lite"/>
    </source>
</evidence>
<dbReference type="AlphaFoldDB" id="A0A9P5ARM9"/>
<feature type="domain" description="Azaphilone pigments biosynthesis cluster protein L N-terminal" evidence="2">
    <location>
        <begin position="73"/>
        <end position="223"/>
    </location>
</feature>
<dbReference type="Pfam" id="PF17111">
    <property type="entry name" value="PigL_N"/>
    <property type="match status" value="1"/>
</dbReference>
<feature type="compositionally biased region" description="Basic and acidic residues" evidence="1">
    <location>
        <begin position="854"/>
        <end position="871"/>
    </location>
</feature>
<reference evidence="3" key="2">
    <citation type="submission" date="2020-02" db="EMBL/GenBank/DDBJ databases">
        <title>Identification and distribution of gene clusters putatively required for synthesis of sphingolipid metabolism inhibitors in phylogenetically diverse species of the filamentous fungus Fusarium.</title>
        <authorList>
            <person name="Kim H.-S."/>
            <person name="Busman M."/>
            <person name="Brown D.W."/>
            <person name="Divon H."/>
            <person name="Uhlig S."/>
            <person name="Proctor R.H."/>
        </authorList>
    </citation>
    <scope>NUCLEOTIDE SEQUENCE</scope>
    <source>
        <strain evidence="3">NRRL 25174</strain>
    </source>
</reference>
<dbReference type="InterPro" id="IPR031348">
    <property type="entry name" value="PigL_N"/>
</dbReference>
<dbReference type="SUPFAM" id="SSF48403">
    <property type="entry name" value="Ankyrin repeat"/>
    <property type="match status" value="1"/>
</dbReference>
<comment type="caution">
    <text evidence="3">The sequence shown here is derived from an EMBL/GenBank/DDBJ whole genome shotgun (WGS) entry which is preliminary data.</text>
</comment>
<dbReference type="InterPro" id="IPR002110">
    <property type="entry name" value="Ankyrin_rpt"/>
</dbReference>
<reference evidence="3" key="1">
    <citation type="journal article" date="2017" name="Mycologia">
        <title>Fusarium algeriense, sp. nov., a novel toxigenic crown rot pathogen of durum wheat from Algeria is nested in the Fusarium burgessii species complex.</title>
        <authorList>
            <person name="Laraba I."/>
            <person name="Keddad A."/>
            <person name="Boureghda H."/>
            <person name="Abdallah N."/>
            <person name="Vaughan M.M."/>
            <person name="Proctor R.H."/>
            <person name="Busman M."/>
            <person name="O'Donnell K."/>
        </authorList>
    </citation>
    <scope>NUCLEOTIDE SEQUENCE</scope>
    <source>
        <strain evidence="3">NRRL 25174</strain>
    </source>
</reference>
<protein>
    <recommendedName>
        <fullName evidence="2">Azaphilone pigments biosynthesis cluster protein L N-terminal domain-containing protein</fullName>
    </recommendedName>
</protein>
<evidence type="ECO:0000313" key="3">
    <source>
        <dbReference type="EMBL" id="KAF4343493.1"/>
    </source>
</evidence>
<dbReference type="EMBL" id="PVQB02000089">
    <property type="protein sequence ID" value="KAF4343493.1"/>
    <property type="molecule type" value="Genomic_DNA"/>
</dbReference>
<organism evidence="3 4">
    <name type="scientific">Fusarium beomiforme</name>
    <dbReference type="NCBI Taxonomy" id="44412"/>
    <lineage>
        <taxon>Eukaryota</taxon>
        <taxon>Fungi</taxon>
        <taxon>Dikarya</taxon>
        <taxon>Ascomycota</taxon>
        <taxon>Pezizomycotina</taxon>
        <taxon>Sordariomycetes</taxon>
        <taxon>Hypocreomycetidae</taxon>
        <taxon>Hypocreales</taxon>
        <taxon>Nectriaceae</taxon>
        <taxon>Fusarium</taxon>
        <taxon>Fusarium burgessii species complex</taxon>
    </lineage>
</organism>
<feature type="region of interest" description="Disordered" evidence="1">
    <location>
        <begin position="833"/>
        <end position="871"/>
    </location>
</feature>
<dbReference type="Proteomes" id="UP000730481">
    <property type="component" value="Unassembled WGS sequence"/>
</dbReference>
<evidence type="ECO:0000259" key="2">
    <source>
        <dbReference type="Pfam" id="PF17111"/>
    </source>
</evidence>
<evidence type="ECO:0000313" key="4">
    <source>
        <dbReference type="Proteomes" id="UP000730481"/>
    </source>
</evidence>
<dbReference type="OrthoDB" id="539213at2759"/>
<accession>A0A9P5ARM9</accession>
<proteinExistence type="predicted"/>
<keyword evidence="4" id="KW-1185">Reference proteome</keyword>
<name>A0A9P5ARM9_9HYPO</name>
<dbReference type="Gene3D" id="1.25.40.20">
    <property type="entry name" value="Ankyrin repeat-containing domain"/>
    <property type="match status" value="1"/>
</dbReference>